<dbReference type="EMBL" id="CP042469">
    <property type="protein sequence ID" value="QOX65153.1"/>
    <property type="molecule type" value="Genomic_DNA"/>
</dbReference>
<dbReference type="Proteomes" id="UP000594014">
    <property type="component" value="Chromosome"/>
</dbReference>
<keyword evidence="2" id="KW-1185">Reference proteome</keyword>
<accession>A0ACD1AF69</accession>
<proteinExistence type="predicted"/>
<name>A0ACD1AF69_9FIRM</name>
<gene>
    <name evidence="1" type="ORF">FRZ06_18265</name>
</gene>
<sequence>MSKQLYITEKPSVAASFANVLGVRISPSDRARGYAETEHSIITWCFGHLVTLAYPDAYDPEYKLWRVEHLPIIPKEYKYTVIDSKGTAKQFETVKNLMTRKDVDMIYSCTDSGREGEYIFRLVYQMSGSEKAAKRVWISAQTEEAVKKGIDEAKDLSEYDSLSKSAYCRAKEDWLFGMNFSRIYTCRYGRQLAETLQEGKSTVIPIGRVMTCVLGLIVDRELEIRNFVPKPYYVINANFLSKDSGIAYKGKWQPKKDDQKEDKKEGKNSGDSAAQDGAGTSMKAADGKAAGKQAGKAGGKAAEDTESEEKYISKEEAEEVIRSLEGQEAVVKKVEVKVKKEQPPLLFNLAELQSEANKKFKISVNRTLEIAQTLYEKKLISYPRTDSRVLSTEVIPELPKILNGLYKNEDFKEPVIRIKEFGKLAVDKKTKRFVDDSKVTDHYAIIPTYVTTALSGLDEETRNIYTLIVKRFLAIFYPPAEYNTVRVETTVGSELFVTNSRTLNELGWKEIYDVSAAKKDEELSESPIQQLVKKEKCDVTSYDLEEKETKPPSRFTDGSLILTMEKAGKYIENEELREQIKTCGIGTSATRAGIIKKLTDIGHIKINSKTQIVTPEPKGEAVVELVRHTAKELLNPILTASWEKGLFMIENKEISEEVFEEKLTKYITRTIEKVKRTGYLRQGRP</sequence>
<organism evidence="1 2">
    <name type="scientific">Anoxybacterium hadale</name>
    <dbReference type="NCBI Taxonomy" id="3408580"/>
    <lineage>
        <taxon>Bacteria</taxon>
        <taxon>Bacillati</taxon>
        <taxon>Bacillota</taxon>
        <taxon>Clostridia</taxon>
        <taxon>Peptostreptococcales</taxon>
        <taxon>Anaerovoracaceae</taxon>
        <taxon>Anoxybacterium</taxon>
    </lineage>
</organism>
<protein>
    <submittedName>
        <fullName evidence="1">DNA topoisomerase 3</fullName>
    </submittedName>
</protein>
<evidence type="ECO:0000313" key="1">
    <source>
        <dbReference type="EMBL" id="QOX65153.1"/>
    </source>
</evidence>
<reference evidence="1" key="1">
    <citation type="submission" date="2019-08" db="EMBL/GenBank/DDBJ databases">
        <title>Genome sequence of Clostridiales bacterium MT110.</title>
        <authorList>
            <person name="Cao J."/>
        </authorList>
    </citation>
    <scope>NUCLEOTIDE SEQUENCE</scope>
    <source>
        <strain evidence="1">MT110</strain>
    </source>
</reference>
<evidence type="ECO:0000313" key="2">
    <source>
        <dbReference type="Proteomes" id="UP000594014"/>
    </source>
</evidence>